<feature type="domain" description="Reverse transcriptase" evidence="1">
    <location>
        <begin position="1"/>
        <end position="123"/>
    </location>
</feature>
<gene>
    <name evidence="2" type="ORF">NDU88_001290</name>
</gene>
<evidence type="ECO:0000259" key="1">
    <source>
        <dbReference type="PROSITE" id="PS50878"/>
    </source>
</evidence>
<dbReference type="AlphaFoldDB" id="A0AAV7MLB2"/>
<dbReference type="PANTHER" id="PTHR47027">
    <property type="entry name" value="REVERSE TRANSCRIPTASE DOMAIN-CONTAINING PROTEIN"/>
    <property type="match status" value="1"/>
</dbReference>
<dbReference type="PROSITE" id="PS50878">
    <property type="entry name" value="RT_POL"/>
    <property type="match status" value="1"/>
</dbReference>
<dbReference type="EMBL" id="JANPWB010000013">
    <property type="protein sequence ID" value="KAJ1103869.1"/>
    <property type="molecule type" value="Genomic_DNA"/>
</dbReference>
<name>A0AAV7MLB2_PLEWA</name>
<proteinExistence type="predicted"/>
<comment type="caution">
    <text evidence="2">The sequence shown here is derived from an EMBL/GenBank/DDBJ whole genome shotgun (WGS) entry which is preliminary data.</text>
</comment>
<keyword evidence="3" id="KW-1185">Reference proteome</keyword>
<reference evidence="2" key="1">
    <citation type="journal article" date="2022" name="bioRxiv">
        <title>Sequencing and chromosome-scale assembly of the giantPleurodeles waltlgenome.</title>
        <authorList>
            <person name="Brown T."/>
            <person name="Elewa A."/>
            <person name="Iarovenko S."/>
            <person name="Subramanian E."/>
            <person name="Araus A.J."/>
            <person name="Petzold A."/>
            <person name="Susuki M."/>
            <person name="Suzuki K.-i.T."/>
            <person name="Hayashi T."/>
            <person name="Toyoda A."/>
            <person name="Oliveira C."/>
            <person name="Osipova E."/>
            <person name="Leigh N.D."/>
            <person name="Simon A."/>
            <person name="Yun M.H."/>
        </authorList>
    </citation>
    <scope>NUCLEOTIDE SEQUENCE</scope>
    <source>
        <strain evidence="2">20211129_DDA</strain>
        <tissue evidence="2">Liver</tissue>
    </source>
</reference>
<dbReference type="Proteomes" id="UP001066276">
    <property type="component" value="Chromosome 9"/>
</dbReference>
<dbReference type="Pfam" id="PF00078">
    <property type="entry name" value="RVT_1"/>
    <property type="match status" value="1"/>
</dbReference>
<dbReference type="InterPro" id="IPR000477">
    <property type="entry name" value="RT_dom"/>
</dbReference>
<accession>A0AAV7MLB2</accession>
<organism evidence="2 3">
    <name type="scientific">Pleurodeles waltl</name>
    <name type="common">Iberian ribbed newt</name>
    <dbReference type="NCBI Taxonomy" id="8319"/>
    <lineage>
        <taxon>Eukaryota</taxon>
        <taxon>Metazoa</taxon>
        <taxon>Chordata</taxon>
        <taxon>Craniata</taxon>
        <taxon>Vertebrata</taxon>
        <taxon>Euteleostomi</taxon>
        <taxon>Amphibia</taxon>
        <taxon>Batrachia</taxon>
        <taxon>Caudata</taxon>
        <taxon>Salamandroidea</taxon>
        <taxon>Salamandridae</taxon>
        <taxon>Pleurodelinae</taxon>
        <taxon>Pleurodeles</taxon>
    </lineage>
</organism>
<evidence type="ECO:0000313" key="3">
    <source>
        <dbReference type="Proteomes" id="UP001066276"/>
    </source>
</evidence>
<evidence type="ECO:0000313" key="2">
    <source>
        <dbReference type="EMBL" id="KAJ1103869.1"/>
    </source>
</evidence>
<sequence length="123" mass="14202">MIFIVCQLQKCQEQDRELYTTFVDLPKAFHSVSRLGLWRIMSNCGCPYRFILMVRQLHDGMMASILDDCETSEDFPVTNGIKQGCVLAPKLFSMIFLLILTDAFQQCAEGIALKYRTDKEFFN</sequence>
<protein>
    <recommendedName>
        <fullName evidence="1">Reverse transcriptase domain-containing protein</fullName>
    </recommendedName>
</protein>
<dbReference type="PANTHER" id="PTHR47027:SF26">
    <property type="entry name" value="REVERSE TRANSCRIPTASE DOMAIN-CONTAINING PROTEIN"/>
    <property type="match status" value="1"/>
</dbReference>